<gene>
    <name evidence="1" type="ORF">SORBI_3002G132500</name>
</gene>
<dbReference type="Proteomes" id="UP000000768">
    <property type="component" value="Chromosome 2"/>
</dbReference>
<reference evidence="2" key="3">
    <citation type="journal article" date="2018" name="Plant J.">
        <title>The Sorghum bicolor reference genome: improved assembly, gene annotations, a transcriptome atlas, and signatures of genome organization.</title>
        <authorList>
            <person name="McCormick R.F."/>
            <person name="Truong S.K."/>
            <person name="Sreedasyam A."/>
            <person name="Jenkins J."/>
            <person name="Shu S."/>
            <person name="Sims D."/>
            <person name="Kennedy M."/>
            <person name="Amirebrahimi M."/>
            <person name="Weers B.D."/>
            <person name="McKinley B."/>
            <person name="Mattison A."/>
            <person name="Morishige D.T."/>
            <person name="Grimwood J."/>
            <person name="Schmutz J."/>
            <person name="Mullet J.E."/>
        </authorList>
    </citation>
    <scope>NUCLEOTIDE SEQUENCE [LARGE SCALE GENOMIC DNA]</scope>
    <source>
        <strain evidence="2">cv. BTx623</strain>
    </source>
</reference>
<keyword evidence="2" id="KW-1185">Reference proteome</keyword>
<name>A0A1B6QB00_SORBI</name>
<evidence type="ECO:0000313" key="1">
    <source>
        <dbReference type="EMBL" id="KXG35103.1"/>
    </source>
</evidence>
<dbReference type="Gramene" id="OQU89005">
    <property type="protein sequence ID" value="OQU89005"/>
    <property type="gene ID" value="SORBI_3002G132500"/>
</dbReference>
<dbReference type="InParanoid" id="A0A1B6QB00"/>
<evidence type="ECO:0000313" key="2">
    <source>
        <dbReference type="Proteomes" id="UP000000768"/>
    </source>
</evidence>
<dbReference type="EMBL" id="CM000761">
    <property type="protein sequence ID" value="OQU89005.1"/>
    <property type="molecule type" value="Genomic_DNA"/>
</dbReference>
<reference evidence="1 2" key="1">
    <citation type="journal article" date="2009" name="Nature">
        <title>The Sorghum bicolor genome and the diversification of grasses.</title>
        <authorList>
            <person name="Paterson A.H."/>
            <person name="Bowers J.E."/>
            <person name="Bruggmann R."/>
            <person name="Dubchak I."/>
            <person name="Grimwood J."/>
            <person name="Gundlach H."/>
            <person name="Haberer G."/>
            <person name="Hellsten U."/>
            <person name="Mitros T."/>
            <person name="Poliakov A."/>
            <person name="Schmutz J."/>
            <person name="Spannagl M."/>
            <person name="Tang H."/>
            <person name="Wang X."/>
            <person name="Wicker T."/>
            <person name="Bharti A.K."/>
            <person name="Chapman J."/>
            <person name="Feltus F.A."/>
            <person name="Gowik U."/>
            <person name="Grigoriev I.V."/>
            <person name="Lyons E."/>
            <person name="Maher C.A."/>
            <person name="Martis M."/>
            <person name="Narechania A."/>
            <person name="Otillar R.P."/>
            <person name="Penning B.W."/>
            <person name="Salamov A.A."/>
            <person name="Wang Y."/>
            <person name="Zhang L."/>
            <person name="Carpita N.C."/>
            <person name="Freeling M."/>
            <person name="Gingle A.R."/>
            <person name="Hash C.T."/>
            <person name="Keller B."/>
            <person name="Klein P."/>
            <person name="Kresovich S."/>
            <person name="McCann M.C."/>
            <person name="Ming R."/>
            <person name="Peterson D.G."/>
            <person name="Mehboob-ur-Rahman"/>
            <person name="Ware D."/>
            <person name="Westhoff P."/>
            <person name="Mayer K.F."/>
            <person name="Messing J."/>
            <person name="Rokhsar D.S."/>
        </authorList>
    </citation>
    <scope>NUCLEOTIDE SEQUENCE [LARGE SCALE GENOMIC DNA]</scope>
    <source>
        <strain evidence="2">cv. BTx623</strain>
    </source>
</reference>
<dbReference type="EMBL" id="CM000761">
    <property type="protein sequence ID" value="KXG35103.1"/>
    <property type="molecule type" value="Genomic_DNA"/>
</dbReference>
<dbReference type="Gramene" id="KXG35103">
    <property type="protein sequence ID" value="KXG35103"/>
    <property type="gene ID" value="SORBI_3002G132500"/>
</dbReference>
<reference evidence="1" key="2">
    <citation type="submission" date="2017-02" db="EMBL/GenBank/DDBJ databases">
        <title>WGS assembly of Sorghum bicolor.</title>
        <authorList>
            <person name="Paterson A."/>
            <person name="Mullet J."/>
            <person name="Bowers J."/>
            <person name="Bruggmann R."/>
            <person name="Dubchak I."/>
            <person name="Grimwood J."/>
            <person name="Gundlach H."/>
            <person name="Haberer G."/>
            <person name="Hellsten U."/>
            <person name="Mitros T."/>
            <person name="Poliakov A."/>
            <person name="Schmutz J."/>
            <person name="Spannagl M."/>
            <person name="Tang H."/>
            <person name="Wang X."/>
            <person name="Wicker T."/>
            <person name="Bharti A."/>
            <person name="Chapman J."/>
            <person name="Feltus F."/>
            <person name="Gowik U."/>
            <person name="Grigoriev I."/>
            <person name="Lyons E."/>
            <person name="Maher C."/>
            <person name="Martis M."/>
            <person name="Narechania A."/>
            <person name="Otillar R."/>
            <person name="Penning B."/>
            <person name="Salamov A."/>
            <person name="Wang Y."/>
            <person name="Zhang L."/>
            <person name="Carpita N."/>
            <person name="Freeling M."/>
            <person name="Gingle A."/>
            <person name="Hash C."/>
            <person name="Keller B."/>
            <person name="Klein P."/>
            <person name="Kresovich S."/>
            <person name="Mccann M."/>
            <person name="Ming R."/>
            <person name="Peterson D."/>
            <person name="Rahman M."/>
            <person name="Ware D."/>
            <person name="Westhoff P."/>
            <person name="Mayer K."/>
            <person name="Messing J."/>
            <person name="Sims D."/>
            <person name="Jenkins J."/>
            <person name="Shu S."/>
            <person name="Rokhsar D."/>
        </authorList>
    </citation>
    <scope>NUCLEOTIDE SEQUENCE</scope>
</reference>
<proteinExistence type="predicted"/>
<organism evidence="1 2">
    <name type="scientific">Sorghum bicolor</name>
    <name type="common">Sorghum</name>
    <name type="synonym">Sorghum vulgare</name>
    <dbReference type="NCBI Taxonomy" id="4558"/>
    <lineage>
        <taxon>Eukaryota</taxon>
        <taxon>Viridiplantae</taxon>
        <taxon>Streptophyta</taxon>
        <taxon>Embryophyta</taxon>
        <taxon>Tracheophyta</taxon>
        <taxon>Spermatophyta</taxon>
        <taxon>Magnoliopsida</taxon>
        <taxon>Liliopsida</taxon>
        <taxon>Poales</taxon>
        <taxon>Poaceae</taxon>
        <taxon>PACMAD clade</taxon>
        <taxon>Panicoideae</taxon>
        <taxon>Andropogonodae</taxon>
        <taxon>Andropogoneae</taxon>
        <taxon>Sorghinae</taxon>
        <taxon>Sorghum</taxon>
    </lineage>
</organism>
<dbReference type="AlphaFoldDB" id="A0A1B6QB00"/>
<accession>A0A1B6QB00</accession>
<protein>
    <submittedName>
        <fullName evidence="1">Uncharacterized protein</fullName>
    </submittedName>
</protein>
<sequence length="92" mass="10717">MDLFFPLNIDDTIQHRCPRCPLPGSLLHHFCGSPYRLQVLCTYRLQQACPSRVSWPTARPLPFLIPGWSSRPQRKKTICTYEQDETRTICGR</sequence>